<reference evidence="2" key="1">
    <citation type="submission" date="2023-07" db="EMBL/GenBank/DDBJ databases">
        <title>30 novel species of actinomycetes from the DSMZ collection.</title>
        <authorList>
            <person name="Nouioui I."/>
        </authorList>
    </citation>
    <scope>NUCLEOTIDE SEQUENCE [LARGE SCALE GENOMIC DNA]</scope>
    <source>
        <strain evidence="2">DSM 42041</strain>
    </source>
</reference>
<proteinExistence type="predicted"/>
<organism evidence="1 2">
    <name type="scientific">Streptomyces hazeniae</name>
    <dbReference type="NCBI Taxonomy" id="3075538"/>
    <lineage>
        <taxon>Bacteria</taxon>
        <taxon>Bacillati</taxon>
        <taxon>Actinomycetota</taxon>
        <taxon>Actinomycetes</taxon>
        <taxon>Kitasatosporales</taxon>
        <taxon>Streptomycetaceae</taxon>
        <taxon>Streptomyces</taxon>
    </lineage>
</organism>
<dbReference type="EMBL" id="JAVREQ010000006">
    <property type="protein sequence ID" value="MDT0379024.1"/>
    <property type="molecule type" value="Genomic_DNA"/>
</dbReference>
<comment type="caution">
    <text evidence="1">The sequence shown here is derived from an EMBL/GenBank/DDBJ whole genome shotgun (WGS) entry which is preliminary data.</text>
</comment>
<protein>
    <submittedName>
        <fullName evidence="1">DUF899 family protein</fullName>
    </submittedName>
</protein>
<keyword evidence="2" id="KW-1185">Reference proteome</keyword>
<dbReference type="Proteomes" id="UP001183414">
    <property type="component" value="Unassembled WGS sequence"/>
</dbReference>
<gene>
    <name evidence="1" type="ORF">RM572_09600</name>
</gene>
<dbReference type="InterPro" id="IPR010296">
    <property type="entry name" value="DUF899_thioredox"/>
</dbReference>
<evidence type="ECO:0000313" key="1">
    <source>
        <dbReference type="EMBL" id="MDT0379024.1"/>
    </source>
</evidence>
<dbReference type="Pfam" id="PF05988">
    <property type="entry name" value="DUF899"/>
    <property type="match status" value="1"/>
</dbReference>
<sequence length="246" mass="28231">MNDQRPGPALPPVVDRRAWQEARDALLAREKAHTREGDAIAAARRRLPMVEVDATIEAIGPDGPVTLLDVFEGRRQLIAYFHAWWPGRPAAEQCEGCTFFNCQVRELSYIHSRDATYAVLCKGPYEPSVRYRDFLGLDMPWYSVERTAPQLLEGRDWQRHHLVCYVREGDRVFETYYTGGRGVEIMAPTHGLLDMTVYGRQEAWEDSPDGWPQPWYSAENPEEWRSDGRPIAHWSRIAAGRSDDLT</sequence>
<dbReference type="RefSeq" id="WP_311672836.1">
    <property type="nucleotide sequence ID" value="NZ_JAVREQ010000006.1"/>
</dbReference>
<accession>A0ABU2NQI2</accession>
<evidence type="ECO:0000313" key="2">
    <source>
        <dbReference type="Proteomes" id="UP001183414"/>
    </source>
</evidence>
<name>A0ABU2NQI2_9ACTN</name>